<evidence type="ECO:0000256" key="10">
    <source>
        <dbReference type="SAM" id="Phobius"/>
    </source>
</evidence>
<dbReference type="Proteomes" id="UP000231279">
    <property type="component" value="Unassembled WGS sequence"/>
</dbReference>
<keyword evidence="8 10" id="KW-0472">Membrane</keyword>
<feature type="transmembrane region" description="Helical" evidence="10">
    <location>
        <begin position="412"/>
        <end position="431"/>
    </location>
</feature>
<evidence type="ECO:0000256" key="5">
    <source>
        <dbReference type="ARBA" id="ARBA00022856"/>
    </source>
</evidence>
<protein>
    <submittedName>
        <fullName evidence="11">Sexual differentiation process protein ISP4</fullName>
    </submittedName>
</protein>
<dbReference type="STRING" id="429701.A0A2G9GCD0"/>
<feature type="transmembrane region" description="Helical" evidence="10">
    <location>
        <begin position="451"/>
        <end position="471"/>
    </location>
</feature>
<feature type="transmembrane region" description="Helical" evidence="10">
    <location>
        <begin position="117"/>
        <end position="140"/>
    </location>
</feature>
<keyword evidence="12" id="KW-1185">Reference proteome</keyword>
<feature type="transmembrane region" description="Helical" evidence="10">
    <location>
        <begin position="293"/>
        <end position="315"/>
    </location>
</feature>
<keyword evidence="4 10" id="KW-0812">Transmembrane</keyword>
<accession>A0A2G9GCD0</accession>
<organism evidence="11 12">
    <name type="scientific">Handroanthus impetiginosus</name>
    <dbReference type="NCBI Taxonomy" id="429701"/>
    <lineage>
        <taxon>Eukaryota</taxon>
        <taxon>Viridiplantae</taxon>
        <taxon>Streptophyta</taxon>
        <taxon>Embryophyta</taxon>
        <taxon>Tracheophyta</taxon>
        <taxon>Spermatophyta</taxon>
        <taxon>Magnoliopsida</taxon>
        <taxon>eudicotyledons</taxon>
        <taxon>Gunneridae</taxon>
        <taxon>Pentapetalae</taxon>
        <taxon>asterids</taxon>
        <taxon>lamiids</taxon>
        <taxon>Lamiales</taxon>
        <taxon>Bignoniaceae</taxon>
        <taxon>Crescentiina</taxon>
        <taxon>Tabebuia alliance</taxon>
        <taxon>Handroanthus</taxon>
    </lineage>
</organism>
<comment type="subcellular location">
    <subcellularLocation>
        <location evidence="1">Membrane</location>
        <topology evidence="1">Multi-pass membrane protein</topology>
    </subcellularLocation>
</comment>
<keyword evidence="6" id="KW-0653">Protein transport</keyword>
<dbReference type="InterPro" id="IPR004648">
    <property type="entry name" value="Oligpept_transpt"/>
</dbReference>
<proteinExistence type="inferred from homology"/>
<dbReference type="PANTHER" id="PTHR22601">
    <property type="entry name" value="ISP4 LIKE PROTEIN"/>
    <property type="match status" value="1"/>
</dbReference>
<dbReference type="GO" id="GO:0016020">
    <property type="term" value="C:membrane"/>
    <property type="evidence" value="ECO:0007669"/>
    <property type="project" value="UniProtKB-SubCell"/>
</dbReference>
<evidence type="ECO:0000313" key="12">
    <source>
        <dbReference type="Proteomes" id="UP000231279"/>
    </source>
</evidence>
<dbReference type="AlphaFoldDB" id="A0A2G9GCD0"/>
<dbReference type="InterPro" id="IPR004813">
    <property type="entry name" value="OPT"/>
</dbReference>
<evidence type="ECO:0000313" key="11">
    <source>
        <dbReference type="EMBL" id="PIN02640.1"/>
    </source>
</evidence>
<dbReference type="NCBIfam" id="TIGR00728">
    <property type="entry name" value="OPT_sfam"/>
    <property type="match status" value="1"/>
</dbReference>
<keyword evidence="3" id="KW-0813">Transport</keyword>
<evidence type="ECO:0000256" key="3">
    <source>
        <dbReference type="ARBA" id="ARBA00022448"/>
    </source>
</evidence>
<dbReference type="Pfam" id="PF03169">
    <property type="entry name" value="OPT"/>
    <property type="match status" value="2"/>
</dbReference>
<feature type="region of interest" description="Disordered" evidence="9">
    <location>
        <begin position="19"/>
        <end position="41"/>
    </location>
</feature>
<keyword evidence="7 10" id="KW-1133">Transmembrane helix</keyword>
<evidence type="ECO:0000256" key="9">
    <source>
        <dbReference type="SAM" id="MobiDB-lite"/>
    </source>
</evidence>
<feature type="transmembrane region" description="Helical" evidence="10">
    <location>
        <begin position="189"/>
        <end position="213"/>
    </location>
</feature>
<feature type="transmembrane region" description="Helical" evidence="10">
    <location>
        <begin position="483"/>
        <end position="502"/>
    </location>
</feature>
<evidence type="ECO:0000256" key="2">
    <source>
        <dbReference type="ARBA" id="ARBA00005484"/>
    </source>
</evidence>
<sequence>MEFLDNVLINHSRIIDMHSNQDQSLRERRKNGEMARRKKERPSPLQYCSNYYVNCSKQINRLEWADNSIYRIIVKEHNETTNFTRLNIFVHIYFFLKKKALHHKEKRPKGGISRTQYFLIALGCGFAYYVLPGYLFQMLISLSWVCRSSPKSVLVNQLGSGQKGLGIGAIGLEWSTITSFLGTPLASPWFASVNTGIGFILVMYVIMPVGYWLNLYKAKNFPIHSSNVFQVNGLKYNTEGIINSNFNLDKEAYAREGPLYMSIMFALGYGIGFATLSATVVHVLLFNGSTLQLPWWGVLLACAVSFFYTLPIGIISATTNQQPSLNVITEYIIGYAYPGRPVANMCFKLVGTVISVIVYAPTACWLMGSIDNLCDTALLPQDSPWTCPTDRVFYNASIIWGLVGPRRIFGNLGIYPAINWFFLAGAIAPLLKWITLIHMPILLEATANMPPAFAVNCTRLLISFFFGFVLYRYRPKWWERYNYILSGGLDAGTAFVTVLMFFELQLKEIGIDWWGNNVDGCPLASCPTAKGIIVEECPVK</sequence>
<comment type="caution">
    <text evidence="11">The sequence shown here is derived from an EMBL/GenBank/DDBJ whole genome shotgun (WGS) entry which is preliminary data.</text>
</comment>
<dbReference type="GO" id="GO:0015031">
    <property type="term" value="P:protein transport"/>
    <property type="evidence" value="ECO:0007669"/>
    <property type="project" value="UniProtKB-KW"/>
</dbReference>
<feature type="transmembrane region" description="Helical" evidence="10">
    <location>
        <begin position="259"/>
        <end position="281"/>
    </location>
</feature>
<comment type="similarity">
    <text evidence="2">Belongs to the oligopeptide OPT transporter (TC 2.A.67.1) family.</text>
</comment>
<reference evidence="12" key="1">
    <citation type="journal article" date="2018" name="Gigascience">
        <title>Genome assembly of the Pink Ipe (Handroanthus impetiginosus, Bignoniaceae), a highly valued, ecologically keystone Neotropical timber forest tree.</title>
        <authorList>
            <person name="Silva-Junior O.B."/>
            <person name="Grattapaglia D."/>
            <person name="Novaes E."/>
            <person name="Collevatti R.G."/>
        </authorList>
    </citation>
    <scope>NUCLEOTIDE SEQUENCE [LARGE SCALE GENOMIC DNA]</scope>
    <source>
        <strain evidence="12">cv. UFG-1</strain>
    </source>
</reference>
<evidence type="ECO:0000256" key="8">
    <source>
        <dbReference type="ARBA" id="ARBA00023136"/>
    </source>
</evidence>
<dbReference type="EMBL" id="NKXS01005832">
    <property type="protein sequence ID" value="PIN02640.1"/>
    <property type="molecule type" value="Genomic_DNA"/>
</dbReference>
<evidence type="ECO:0000256" key="4">
    <source>
        <dbReference type="ARBA" id="ARBA00022692"/>
    </source>
</evidence>
<name>A0A2G9GCD0_9LAMI</name>
<gene>
    <name evidence="11" type="ORF">CDL12_24845</name>
</gene>
<evidence type="ECO:0000256" key="6">
    <source>
        <dbReference type="ARBA" id="ARBA00022927"/>
    </source>
</evidence>
<keyword evidence="5" id="KW-0571">Peptide transport</keyword>
<dbReference type="OrthoDB" id="9986677at2759"/>
<dbReference type="GO" id="GO:0035673">
    <property type="term" value="F:oligopeptide transmembrane transporter activity"/>
    <property type="evidence" value="ECO:0007669"/>
    <property type="project" value="InterPro"/>
</dbReference>
<feature type="compositionally biased region" description="Basic and acidic residues" evidence="9">
    <location>
        <begin position="24"/>
        <end position="35"/>
    </location>
</feature>
<evidence type="ECO:0000256" key="7">
    <source>
        <dbReference type="ARBA" id="ARBA00022989"/>
    </source>
</evidence>
<evidence type="ECO:0000256" key="1">
    <source>
        <dbReference type="ARBA" id="ARBA00004141"/>
    </source>
</evidence>